<proteinExistence type="predicted"/>
<name>A0A5N8XW17_9ACTN</name>
<keyword evidence="3" id="KW-1185">Reference proteome</keyword>
<sequence>MVIGEAVAKALGSPAGRMWNWASFLLVLTLTSVAIIRSPGGPGGESTGVLLMCGLAFLASLWRAVGVGRLDSGSHVGRRATVSALSLTLAISGLAWSEELRVHGDVDVRGRTSISPADSLESGTTAAVSVDRAPTRARLRVTFAVTDALPAAQSCTPDTRLDVGAAADPHSAYRGVRSGSAVDIPLGGQRPHIRLRVTLRTDPGCSMNVSIAEAVLHD</sequence>
<dbReference type="Proteomes" id="UP000400924">
    <property type="component" value="Unassembled WGS sequence"/>
</dbReference>
<reference evidence="2 3" key="1">
    <citation type="submission" date="2019-07" db="EMBL/GenBank/DDBJ databases">
        <title>New species of Amycolatopsis and Streptomyces.</title>
        <authorList>
            <person name="Duangmal K."/>
            <person name="Teo W.F.A."/>
            <person name="Lipun K."/>
        </authorList>
    </citation>
    <scope>NUCLEOTIDE SEQUENCE [LARGE SCALE GENOMIC DNA]</scope>
    <source>
        <strain evidence="2 3">NBRC 106415</strain>
    </source>
</reference>
<accession>A0A5N8XW17</accession>
<keyword evidence="1" id="KW-1133">Transmembrane helix</keyword>
<gene>
    <name evidence="2" type="ORF">FNH08_38715</name>
</gene>
<dbReference type="OrthoDB" id="4150509at2"/>
<feature type="transmembrane region" description="Helical" evidence="1">
    <location>
        <begin position="48"/>
        <end position="65"/>
    </location>
</feature>
<keyword evidence="1" id="KW-0812">Transmembrane</keyword>
<dbReference type="RefSeq" id="WP_152776206.1">
    <property type="nucleotide sequence ID" value="NZ_VJZC01000476.1"/>
</dbReference>
<keyword evidence="1" id="KW-0472">Membrane</keyword>
<evidence type="ECO:0000313" key="2">
    <source>
        <dbReference type="EMBL" id="MPY62875.1"/>
    </source>
</evidence>
<organism evidence="2 3">
    <name type="scientific">Streptomyces spongiae</name>
    <dbReference type="NCBI Taxonomy" id="565072"/>
    <lineage>
        <taxon>Bacteria</taxon>
        <taxon>Bacillati</taxon>
        <taxon>Actinomycetota</taxon>
        <taxon>Actinomycetes</taxon>
        <taxon>Kitasatosporales</taxon>
        <taxon>Streptomycetaceae</taxon>
        <taxon>Streptomyces</taxon>
    </lineage>
</organism>
<evidence type="ECO:0000313" key="3">
    <source>
        <dbReference type="Proteomes" id="UP000400924"/>
    </source>
</evidence>
<dbReference type="EMBL" id="VJZC01000476">
    <property type="protein sequence ID" value="MPY62875.1"/>
    <property type="molecule type" value="Genomic_DNA"/>
</dbReference>
<feature type="transmembrane region" description="Helical" evidence="1">
    <location>
        <begin position="18"/>
        <end position="36"/>
    </location>
</feature>
<evidence type="ECO:0000256" key="1">
    <source>
        <dbReference type="SAM" id="Phobius"/>
    </source>
</evidence>
<dbReference type="AlphaFoldDB" id="A0A5N8XW17"/>
<protein>
    <submittedName>
        <fullName evidence="2">Uncharacterized protein</fullName>
    </submittedName>
</protein>
<comment type="caution">
    <text evidence="2">The sequence shown here is derived from an EMBL/GenBank/DDBJ whole genome shotgun (WGS) entry which is preliminary data.</text>
</comment>